<feature type="region of interest" description="Disordered" evidence="7">
    <location>
        <begin position="410"/>
        <end position="449"/>
    </location>
</feature>
<dbReference type="STRING" id="1745343.A0A2J6Q4K7"/>
<comment type="similarity">
    <text evidence="6">Belongs to the major facilitator superfamily. Allantoate permease family.</text>
</comment>
<feature type="transmembrane region" description="Helical" evidence="8">
    <location>
        <begin position="162"/>
        <end position="182"/>
    </location>
</feature>
<dbReference type="PANTHER" id="PTHR43791:SF39">
    <property type="entry name" value="TRANSPORTER LIZ1_SEO1, PUTATIVE (AFU_ORTHOLOGUE AFUA_3G00980)-RELATED"/>
    <property type="match status" value="1"/>
</dbReference>
<feature type="transmembrane region" description="Helical" evidence="8">
    <location>
        <begin position="36"/>
        <end position="54"/>
    </location>
</feature>
<dbReference type="GO" id="GO:0016020">
    <property type="term" value="C:membrane"/>
    <property type="evidence" value="ECO:0007669"/>
    <property type="project" value="UniProtKB-SubCell"/>
</dbReference>
<dbReference type="Pfam" id="PF07690">
    <property type="entry name" value="MFS_1"/>
    <property type="match status" value="1"/>
</dbReference>
<dbReference type="OrthoDB" id="3639251at2759"/>
<evidence type="ECO:0000256" key="5">
    <source>
        <dbReference type="ARBA" id="ARBA00023136"/>
    </source>
</evidence>
<evidence type="ECO:0000256" key="3">
    <source>
        <dbReference type="ARBA" id="ARBA00022692"/>
    </source>
</evidence>
<comment type="subcellular location">
    <subcellularLocation>
        <location evidence="1">Membrane</location>
        <topology evidence="1">Multi-pass membrane protein</topology>
    </subcellularLocation>
</comment>
<dbReference type="SUPFAM" id="SSF103473">
    <property type="entry name" value="MFS general substrate transporter"/>
    <property type="match status" value="1"/>
</dbReference>
<feature type="transmembrane region" description="Helical" evidence="8">
    <location>
        <begin position="305"/>
        <end position="327"/>
    </location>
</feature>
<evidence type="ECO:0000256" key="2">
    <source>
        <dbReference type="ARBA" id="ARBA00022448"/>
    </source>
</evidence>
<feature type="transmembrane region" description="Helical" evidence="8">
    <location>
        <begin position="376"/>
        <end position="400"/>
    </location>
</feature>
<keyword evidence="5 8" id="KW-0472">Membrane</keyword>
<dbReference type="FunFam" id="1.20.1250.20:FF:000065">
    <property type="entry name" value="Putative MFS pantothenate transporter"/>
    <property type="match status" value="1"/>
</dbReference>
<evidence type="ECO:0000313" key="10">
    <source>
        <dbReference type="Proteomes" id="UP000235672"/>
    </source>
</evidence>
<evidence type="ECO:0000313" key="9">
    <source>
        <dbReference type="EMBL" id="PMD21114.1"/>
    </source>
</evidence>
<keyword evidence="2" id="KW-0813">Transport</keyword>
<keyword evidence="4 8" id="KW-1133">Transmembrane helix</keyword>
<name>A0A2J6Q4K7_9HELO</name>
<sequence>MVRMKLDLHQLIVKPLKSWKGYIWDTWELLKDQRWLLFKLDAFLLTFASIGYFLKNLDLYNVNNAFLSGMEEDLSIYGNQLVTSTSIYTVGYVIGQIPSNLLLTRVSPRWVIPALEVGWGIGTICTASVKSYQTLYAIRFLVLFESGFYPGIHYLLGSWAMIFWLAGSIGQLFSGFLQAAAYKNLSGVGGMAGWRWLFIIDGIIPLPLAVLGFFLKFAAGWEEDMRMQAIGRAGKQPWTKAKVKRILFSRHTYLLPMIYVIWNNGGPQPAMGYWLKSFDKKPYPVPGTTFTVPQINNLPLTTTGIFIVIAFVWGWPLMDHSLIFTVLMRQMPLYEHIYSRKSLIVAMGNDLAYVVQAVAPNFVWKTTDFPRATKGYTFSIVLQVLLMLIFLLTAVVQLLLWRDKKIAAKAVSDGEVPGDEESESLPQEGSNVDKKGDVRTFETPLATVE</sequence>
<gene>
    <name evidence="9" type="ORF">NA56DRAFT_670972</name>
</gene>
<accession>A0A2J6Q4K7</accession>
<dbReference type="AlphaFoldDB" id="A0A2J6Q4K7"/>
<evidence type="ECO:0000256" key="1">
    <source>
        <dbReference type="ARBA" id="ARBA00004141"/>
    </source>
</evidence>
<dbReference type="GO" id="GO:0022857">
    <property type="term" value="F:transmembrane transporter activity"/>
    <property type="evidence" value="ECO:0007669"/>
    <property type="project" value="InterPro"/>
</dbReference>
<evidence type="ECO:0000256" key="7">
    <source>
        <dbReference type="SAM" id="MobiDB-lite"/>
    </source>
</evidence>
<keyword evidence="3 8" id="KW-0812">Transmembrane</keyword>
<feature type="transmembrane region" description="Helical" evidence="8">
    <location>
        <begin position="136"/>
        <end position="156"/>
    </location>
</feature>
<feature type="transmembrane region" description="Helical" evidence="8">
    <location>
        <begin position="194"/>
        <end position="215"/>
    </location>
</feature>
<feature type="transmembrane region" description="Helical" evidence="8">
    <location>
        <begin position="343"/>
        <end position="364"/>
    </location>
</feature>
<proteinExistence type="inferred from homology"/>
<dbReference type="PANTHER" id="PTHR43791">
    <property type="entry name" value="PERMEASE-RELATED"/>
    <property type="match status" value="1"/>
</dbReference>
<evidence type="ECO:0000256" key="6">
    <source>
        <dbReference type="ARBA" id="ARBA00037968"/>
    </source>
</evidence>
<dbReference type="InterPro" id="IPR011701">
    <property type="entry name" value="MFS"/>
</dbReference>
<evidence type="ECO:0000256" key="4">
    <source>
        <dbReference type="ARBA" id="ARBA00022989"/>
    </source>
</evidence>
<protein>
    <submittedName>
        <fullName evidence="9">MFS general substrate transporter</fullName>
    </submittedName>
</protein>
<evidence type="ECO:0000256" key="8">
    <source>
        <dbReference type="SAM" id="Phobius"/>
    </source>
</evidence>
<dbReference type="Gene3D" id="1.20.1250.20">
    <property type="entry name" value="MFS general substrate transporter like domains"/>
    <property type="match status" value="1"/>
</dbReference>
<organism evidence="9 10">
    <name type="scientific">Hyaloscypha hepaticicola</name>
    <dbReference type="NCBI Taxonomy" id="2082293"/>
    <lineage>
        <taxon>Eukaryota</taxon>
        <taxon>Fungi</taxon>
        <taxon>Dikarya</taxon>
        <taxon>Ascomycota</taxon>
        <taxon>Pezizomycotina</taxon>
        <taxon>Leotiomycetes</taxon>
        <taxon>Helotiales</taxon>
        <taxon>Hyaloscyphaceae</taxon>
        <taxon>Hyaloscypha</taxon>
    </lineage>
</organism>
<dbReference type="EMBL" id="KZ613482">
    <property type="protein sequence ID" value="PMD21114.1"/>
    <property type="molecule type" value="Genomic_DNA"/>
</dbReference>
<keyword evidence="10" id="KW-1185">Reference proteome</keyword>
<dbReference type="Proteomes" id="UP000235672">
    <property type="component" value="Unassembled WGS sequence"/>
</dbReference>
<dbReference type="InterPro" id="IPR036259">
    <property type="entry name" value="MFS_trans_sf"/>
</dbReference>
<reference evidence="9 10" key="1">
    <citation type="submission" date="2016-05" db="EMBL/GenBank/DDBJ databases">
        <title>A degradative enzymes factory behind the ericoid mycorrhizal symbiosis.</title>
        <authorList>
            <consortium name="DOE Joint Genome Institute"/>
            <person name="Martino E."/>
            <person name="Morin E."/>
            <person name="Grelet G."/>
            <person name="Kuo A."/>
            <person name="Kohler A."/>
            <person name="Daghino S."/>
            <person name="Barry K."/>
            <person name="Choi C."/>
            <person name="Cichocki N."/>
            <person name="Clum A."/>
            <person name="Copeland A."/>
            <person name="Hainaut M."/>
            <person name="Haridas S."/>
            <person name="Labutti K."/>
            <person name="Lindquist E."/>
            <person name="Lipzen A."/>
            <person name="Khouja H.-R."/>
            <person name="Murat C."/>
            <person name="Ohm R."/>
            <person name="Olson A."/>
            <person name="Spatafora J."/>
            <person name="Veneault-Fourrey C."/>
            <person name="Henrissat B."/>
            <person name="Grigoriev I."/>
            <person name="Martin F."/>
            <person name="Perotto S."/>
        </authorList>
    </citation>
    <scope>NUCLEOTIDE SEQUENCE [LARGE SCALE GENOMIC DNA]</scope>
    <source>
        <strain evidence="9 10">UAMH 7357</strain>
    </source>
</reference>
<feature type="compositionally biased region" description="Basic and acidic residues" evidence="7">
    <location>
        <begin position="431"/>
        <end position="440"/>
    </location>
</feature>